<name>A0A098GB30_LEGMI</name>
<accession>A0A098GB30</accession>
<dbReference type="AlphaFoldDB" id="A0A098GB30"/>
<sequence>MIHYHAILKEAKILVGSLLKFIVLFSNNKYFLQANLPYLFKNQILFGCNKS</sequence>
<evidence type="ECO:0000313" key="1">
    <source>
        <dbReference type="EMBL" id="CEG59693.1"/>
    </source>
</evidence>
<dbReference type="EMBL" id="LN614830">
    <property type="protein sequence ID" value="CEG59693.1"/>
    <property type="molecule type" value="Genomic_DNA"/>
</dbReference>
<evidence type="ECO:0000313" key="2">
    <source>
        <dbReference type="Proteomes" id="UP000032414"/>
    </source>
</evidence>
<organism evidence="1 2">
    <name type="scientific">Legionella micdadei</name>
    <name type="common">Tatlockia micdadei</name>
    <dbReference type="NCBI Taxonomy" id="451"/>
    <lineage>
        <taxon>Bacteria</taxon>
        <taxon>Pseudomonadati</taxon>
        <taxon>Pseudomonadota</taxon>
        <taxon>Gammaproteobacteria</taxon>
        <taxon>Legionellales</taxon>
        <taxon>Legionellaceae</taxon>
        <taxon>Legionella</taxon>
    </lineage>
</organism>
<reference evidence="2" key="1">
    <citation type="submission" date="2014-09" db="EMBL/GenBank/DDBJ databases">
        <authorList>
            <person name="Gomez-Valero L."/>
        </authorList>
    </citation>
    <scope>NUCLEOTIDE SEQUENCE [LARGE SCALE GENOMIC DNA]</scope>
    <source>
        <strain evidence="2">ATCC33218</strain>
    </source>
</reference>
<protein>
    <submittedName>
        <fullName evidence="1">Uncharacterized protein</fullName>
    </submittedName>
</protein>
<dbReference type="HOGENOM" id="CLU_3104817_0_0_6"/>
<gene>
    <name evidence="1" type="ORF">LMI_0333</name>
</gene>
<dbReference type="Proteomes" id="UP000032414">
    <property type="component" value="Chromosome I"/>
</dbReference>
<proteinExistence type="predicted"/>
<dbReference type="KEGG" id="tmc:LMI_0333"/>